<dbReference type="Proteomes" id="UP001501729">
    <property type="component" value="Unassembled WGS sequence"/>
</dbReference>
<name>A0AAV3UIN3_9EURY</name>
<dbReference type="InterPro" id="IPR055768">
    <property type="entry name" value="DUF7344"/>
</dbReference>
<reference evidence="3 4" key="1">
    <citation type="journal article" date="2019" name="Int. J. Syst. Evol. Microbiol.">
        <title>The Global Catalogue of Microorganisms (GCM) 10K type strain sequencing project: providing services to taxonomists for standard genome sequencing and annotation.</title>
        <authorList>
            <consortium name="The Broad Institute Genomics Platform"/>
            <consortium name="The Broad Institute Genome Sequencing Center for Infectious Disease"/>
            <person name="Wu L."/>
            <person name="Ma J."/>
        </authorList>
    </citation>
    <scope>NUCLEOTIDE SEQUENCE [LARGE SCALE GENOMIC DNA]</scope>
    <source>
        <strain evidence="3 4">JCM 17504</strain>
    </source>
</reference>
<feature type="region of interest" description="Disordered" evidence="1">
    <location>
        <begin position="1"/>
        <end position="22"/>
    </location>
</feature>
<dbReference type="InterPro" id="IPR036388">
    <property type="entry name" value="WH-like_DNA-bd_sf"/>
</dbReference>
<proteinExistence type="predicted"/>
<accession>A0AAV3UIN3</accession>
<dbReference type="InterPro" id="IPR036390">
    <property type="entry name" value="WH_DNA-bd_sf"/>
</dbReference>
<evidence type="ECO:0000259" key="2">
    <source>
        <dbReference type="Pfam" id="PF24035"/>
    </source>
</evidence>
<protein>
    <recommendedName>
        <fullName evidence="2">DUF7344 domain-containing protein</fullName>
    </recommendedName>
</protein>
<dbReference type="AlphaFoldDB" id="A0AAV3UIN3"/>
<feature type="compositionally biased region" description="Polar residues" evidence="1">
    <location>
        <begin position="1"/>
        <end position="17"/>
    </location>
</feature>
<dbReference type="SUPFAM" id="SSF46785">
    <property type="entry name" value="Winged helix' DNA-binding domain"/>
    <property type="match status" value="1"/>
</dbReference>
<gene>
    <name evidence="3" type="ORF">GCM10025751_28010</name>
</gene>
<keyword evidence="4" id="KW-1185">Reference proteome</keyword>
<evidence type="ECO:0000313" key="3">
    <source>
        <dbReference type="EMBL" id="GAA5052129.1"/>
    </source>
</evidence>
<evidence type="ECO:0000313" key="4">
    <source>
        <dbReference type="Proteomes" id="UP001501729"/>
    </source>
</evidence>
<feature type="domain" description="DUF7344" evidence="2">
    <location>
        <begin position="35"/>
        <end position="110"/>
    </location>
</feature>
<organism evidence="3 4">
    <name type="scientific">Haladaptatus pallidirubidus</name>
    <dbReference type="NCBI Taxonomy" id="1008152"/>
    <lineage>
        <taxon>Archaea</taxon>
        <taxon>Methanobacteriati</taxon>
        <taxon>Methanobacteriota</taxon>
        <taxon>Stenosarchaea group</taxon>
        <taxon>Halobacteria</taxon>
        <taxon>Halobacteriales</taxon>
        <taxon>Haladaptataceae</taxon>
        <taxon>Haladaptatus</taxon>
    </lineage>
</organism>
<dbReference type="EMBL" id="BAABKX010000011">
    <property type="protein sequence ID" value="GAA5052129.1"/>
    <property type="molecule type" value="Genomic_DNA"/>
</dbReference>
<dbReference type="Pfam" id="PF24035">
    <property type="entry name" value="DUF7344"/>
    <property type="match status" value="1"/>
</dbReference>
<evidence type="ECO:0000256" key="1">
    <source>
        <dbReference type="SAM" id="MobiDB-lite"/>
    </source>
</evidence>
<dbReference type="GeneID" id="68615542"/>
<sequence>MTDFPTENNDTGLPSQKEQTDHQDTTFHDILDYFFAALTNRRRRCVLAYLSTESSDSATMQELVEDIAAREHGNKTDSLDEIEITLFHHHLPKLADSGLIEFDKQSKTIRYRDDPQVESLLTYLEKY</sequence>
<comment type="caution">
    <text evidence="3">The sequence shown here is derived from an EMBL/GenBank/DDBJ whole genome shotgun (WGS) entry which is preliminary data.</text>
</comment>
<dbReference type="Gene3D" id="1.10.10.10">
    <property type="entry name" value="Winged helix-like DNA-binding domain superfamily/Winged helix DNA-binding domain"/>
    <property type="match status" value="1"/>
</dbReference>
<dbReference type="RefSeq" id="WP_227777420.1">
    <property type="nucleotide sequence ID" value="NZ_BAABKX010000011.1"/>
</dbReference>